<accession>A0A9D1MCY9</accession>
<dbReference type="GO" id="GO:0006567">
    <property type="term" value="P:L-threonine catabolic process"/>
    <property type="evidence" value="ECO:0007669"/>
    <property type="project" value="InterPro"/>
</dbReference>
<sequence length="400" mass="42778">MPLQEIELAAKRLAPTIHRTKLEKSTTFSNMTGGEIYLKYENQQKTGSFKIRGASNKIAALCERGEIKAAVASSAGNHAQGTAYAAKVHNIPAIICMPKSTPIAKVEATKGYGAKVVLHGDCYDDAYEKALEIVEKEGATFIHPFDDLEVMAGQGTIGIEVLQDLPTVDIIIVPAGGGGLLAGVAACVKQINPRVKIIGVQAEGAPAIAHSFKEKKHCSTEKSLTIADGISVKNPGEKTVELINRYADDVVTVSEAEISSAILYLMERTKQVVEPAGATSLAAVLSGKVDVKGKRAVCVLSGGNIDVSFITRIIELGLSERGRKIKFRATLLDIPGSLEHLSRILKEENANIVMVQYDRMSAELDPNEAIIHIACEVGGKEHGQKVIKALKSNGYNVTLE</sequence>
<comment type="pathway">
    <text evidence="4 15">Amino-acid degradation; L-threonine degradation via propanoate pathway; propanoate from L-threonine: step 1/4.</text>
</comment>
<keyword evidence="15" id="KW-0547">Nucleotide-binding</keyword>
<dbReference type="GO" id="GO:0000166">
    <property type="term" value="F:nucleotide binding"/>
    <property type="evidence" value="ECO:0007669"/>
    <property type="project" value="UniProtKB-KW"/>
</dbReference>
<evidence type="ECO:0000256" key="9">
    <source>
        <dbReference type="ARBA" id="ARBA00022533"/>
    </source>
</evidence>
<reference evidence="17" key="2">
    <citation type="journal article" date="2021" name="PeerJ">
        <title>Extensive microbial diversity within the chicken gut microbiome revealed by metagenomics and culture.</title>
        <authorList>
            <person name="Gilroy R."/>
            <person name="Ravi A."/>
            <person name="Getino M."/>
            <person name="Pursley I."/>
            <person name="Horton D.L."/>
            <person name="Alikhan N.F."/>
            <person name="Baker D."/>
            <person name="Gharbi K."/>
            <person name="Hall N."/>
            <person name="Watson M."/>
            <person name="Adriaenssens E.M."/>
            <person name="Foster-Nyarko E."/>
            <person name="Jarju S."/>
            <person name="Secka A."/>
            <person name="Antonio M."/>
            <person name="Oren A."/>
            <person name="Chaudhuri R.R."/>
            <person name="La Ragione R."/>
            <person name="Hildebrand F."/>
            <person name="Pallen M.J."/>
        </authorList>
    </citation>
    <scope>NUCLEOTIDE SEQUENCE</scope>
    <source>
        <strain evidence="17">USAMLcec3-3695</strain>
    </source>
</reference>
<dbReference type="GO" id="GO:0003941">
    <property type="term" value="F:L-serine ammonia-lyase activity"/>
    <property type="evidence" value="ECO:0007669"/>
    <property type="project" value="TreeGrafter"/>
</dbReference>
<evidence type="ECO:0000256" key="15">
    <source>
        <dbReference type="RuleBase" id="RU363083"/>
    </source>
</evidence>
<dbReference type="PANTHER" id="PTHR48078">
    <property type="entry name" value="THREONINE DEHYDRATASE, MITOCHONDRIAL-RELATED"/>
    <property type="match status" value="1"/>
</dbReference>
<dbReference type="InterPro" id="IPR044561">
    <property type="entry name" value="ACT_ThrD-II-like"/>
</dbReference>
<evidence type="ECO:0000256" key="4">
    <source>
        <dbReference type="ARBA" id="ARBA00004958"/>
    </source>
</evidence>
<dbReference type="Pfam" id="PF00291">
    <property type="entry name" value="PALP"/>
    <property type="match status" value="1"/>
</dbReference>
<evidence type="ECO:0000256" key="13">
    <source>
        <dbReference type="ARBA" id="ARBA00025527"/>
    </source>
</evidence>
<evidence type="ECO:0000256" key="8">
    <source>
        <dbReference type="ARBA" id="ARBA00022248"/>
    </source>
</evidence>
<comment type="similarity">
    <text evidence="5 15">Belongs to the serine/threonine dehydratase family.</text>
</comment>
<evidence type="ECO:0000256" key="3">
    <source>
        <dbReference type="ARBA" id="ARBA00004810"/>
    </source>
</evidence>
<evidence type="ECO:0000256" key="2">
    <source>
        <dbReference type="ARBA" id="ARBA00001933"/>
    </source>
</evidence>
<evidence type="ECO:0000256" key="1">
    <source>
        <dbReference type="ARBA" id="ARBA00001274"/>
    </source>
</evidence>
<evidence type="ECO:0000256" key="14">
    <source>
        <dbReference type="ARBA" id="ARBA00031427"/>
    </source>
</evidence>
<dbReference type="InterPro" id="IPR001926">
    <property type="entry name" value="TrpB-like_PALP"/>
</dbReference>
<keyword evidence="10" id="KW-0412">Isoleucine biosynthesis</keyword>
<evidence type="ECO:0000256" key="6">
    <source>
        <dbReference type="ARBA" id="ARBA00011447"/>
    </source>
</evidence>
<evidence type="ECO:0000256" key="10">
    <source>
        <dbReference type="ARBA" id="ARBA00022624"/>
    </source>
</evidence>
<dbReference type="GO" id="GO:0009097">
    <property type="term" value="P:isoleucine biosynthetic process"/>
    <property type="evidence" value="ECO:0007669"/>
    <property type="project" value="UniProtKB-KW"/>
</dbReference>
<dbReference type="Gene3D" id="3.40.50.1100">
    <property type="match status" value="2"/>
</dbReference>
<evidence type="ECO:0000256" key="7">
    <source>
        <dbReference type="ARBA" id="ARBA00012096"/>
    </source>
</evidence>
<reference evidence="17" key="1">
    <citation type="submission" date="2020-10" db="EMBL/GenBank/DDBJ databases">
        <authorList>
            <person name="Gilroy R."/>
        </authorList>
    </citation>
    <scope>NUCLEOTIDE SEQUENCE</scope>
    <source>
        <strain evidence="17">USAMLcec3-3695</strain>
    </source>
</reference>
<evidence type="ECO:0000313" key="18">
    <source>
        <dbReference type="Proteomes" id="UP000824109"/>
    </source>
</evidence>
<name>A0A9D1MCY9_9FIRM</name>
<keyword evidence="10" id="KW-0100">Branched-chain amino acid biosynthesis</keyword>
<comment type="subunit">
    <text evidence="6 15">In the native structure, TdcB is in a dimeric form, whereas in the TdcB-AMP complex, it exists in a tetrameric form (dimer of dimers).</text>
</comment>
<keyword evidence="9" id="KW-0021">Allosteric enzyme</keyword>
<dbReference type="EC" id="4.3.1.19" evidence="7 15"/>
<gene>
    <name evidence="17" type="ORF">IAA61_08145</name>
</gene>
<dbReference type="EMBL" id="DVNB01000084">
    <property type="protein sequence ID" value="HIU57762.1"/>
    <property type="molecule type" value="Genomic_DNA"/>
</dbReference>
<dbReference type="InterPro" id="IPR036052">
    <property type="entry name" value="TrpB-like_PALP_sf"/>
</dbReference>
<feature type="domain" description="ACT" evidence="16">
    <location>
        <begin position="326"/>
        <end position="400"/>
    </location>
</feature>
<dbReference type="SUPFAM" id="SSF55021">
    <property type="entry name" value="ACT-like"/>
    <property type="match status" value="1"/>
</dbReference>
<dbReference type="InterPro" id="IPR000634">
    <property type="entry name" value="Ser/Thr_deHydtase_PyrdxlP-BS"/>
</dbReference>
<dbReference type="PROSITE" id="PS00165">
    <property type="entry name" value="DEHYDRATASE_SER_THR"/>
    <property type="match status" value="1"/>
</dbReference>
<dbReference type="InterPro" id="IPR005789">
    <property type="entry name" value="Thr_deHydtase_catblc"/>
</dbReference>
<evidence type="ECO:0000256" key="12">
    <source>
        <dbReference type="ARBA" id="ARBA00023239"/>
    </source>
</evidence>
<dbReference type="SUPFAM" id="SSF53686">
    <property type="entry name" value="Tryptophan synthase beta subunit-like PLP-dependent enzymes"/>
    <property type="match status" value="1"/>
</dbReference>
<dbReference type="GO" id="GO:0004794">
    <property type="term" value="F:threonine deaminase activity"/>
    <property type="evidence" value="ECO:0007669"/>
    <property type="project" value="UniProtKB-EC"/>
</dbReference>
<dbReference type="InterPro" id="IPR045865">
    <property type="entry name" value="ACT-like_dom_sf"/>
</dbReference>
<dbReference type="NCBIfam" id="TIGR01127">
    <property type="entry name" value="ilvA_1Cterm"/>
    <property type="match status" value="1"/>
</dbReference>
<comment type="caution">
    <text evidence="17">The sequence shown here is derived from an EMBL/GenBank/DDBJ whole genome shotgun (WGS) entry which is preliminary data.</text>
</comment>
<comment type="catalytic activity">
    <reaction evidence="1 15">
        <text>L-threonine = 2-oxobutanoate + NH4(+)</text>
        <dbReference type="Rhea" id="RHEA:22108"/>
        <dbReference type="ChEBI" id="CHEBI:16763"/>
        <dbReference type="ChEBI" id="CHEBI:28938"/>
        <dbReference type="ChEBI" id="CHEBI:57926"/>
        <dbReference type="EC" id="4.3.1.19"/>
    </reaction>
</comment>
<dbReference type="InterPro" id="IPR002912">
    <property type="entry name" value="ACT_dom"/>
</dbReference>
<comment type="pathway">
    <text evidence="3">Amino-acid biosynthesis; L-isoleucine biosynthesis; 2-oxobutanoate from L-threonine: step 1/1.</text>
</comment>
<dbReference type="GO" id="GO:0030170">
    <property type="term" value="F:pyridoxal phosphate binding"/>
    <property type="evidence" value="ECO:0007669"/>
    <property type="project" value="InterPro"/>
</dbReference>
<dbReference type="Proteomes" id="UP000824109">
    <property type="component" value="Unassembled WGS sequence"/>
</dbReference>
<dbReference type="CDD" id="cd04886">
    <property type="entry name" value="ACT_ThrD-II-like"/>
    <property type="match status" value="1"/>
</dbReference>
<protein>
    <recommendedName>
        <fullName evidence="8 15">L-threonine dehydratase catabolic TdcB</fullName>
        <ecNumber evidence="7 15">4.3.1.19</ecNumber>
    </recommendedName>
    <alternativeName>
        <fullName evidence="14 15">Threonine deaminase</fullName>
    </alternativeName>
</protein>
<dbReference type="PROSITE" id="PS51671">
    <property type="entry name" value="ACT"/>
    <property type="match status" value="1"/>
</dbReference>
<evidence type="ECO:0000256" key="11">
    <source>
        <dbReference type="ARBA" id="ARBA00022898"/>
    </source>
</evidence>
<dbReference type="PANTHER" id="PTHR48078:SF6">
    <property type="entry name" value="L-THREONINE DEHYDRATASE CATABOLIC TDCB"/>
    <property type="match status" value="1"/>
</dbReference>
<proteinExistence type="inferred from homology"/>
<dbReference type="AlphaFoldDB" id="A0A9D1MCY9"/>
<dbReference type="GO" id="GO:0006565">
    <property type="term" value="P:L-serine catabolic process"/>
    <property type="evidence" value="ECO:0007669"/>
    <property type="project" value="TreeGrafter"/>
</dbReference>
<keyword evidence="12 15" id="KW-0456">Lyase</keyword>
<organism evidence="17 18">
    <name type="scientific">Candidatus Ornithomonoglobus merdipullorum</name>
    <dbReference type="NCBI Taxonomy" id="2840895"/>
    <lineage>
        <taxon>Bacteria</taxon>
        <taxon>Bacillati</taxon>
        <taxon>Bacillota</taxon>
        <taxon>Clostridia</taxon>
        <taxon>Candidatus Ornithomonoglobus</taxon>
    </lineage>
</organism>
<evidence type="ECO:0000256" key="5">
    <source>
        <dbReference type="ARBA" id="ARBA00010869"/>
    </source>
</evidence>
<dbReference type="FunFam" id="3.40.50.1100:FF:000007">
    <property type="entry name" value="L-threonine dehydratase catabolic TdcB"/>
    <property type="match status" value="1"/>
</dbReference>
<evidence type="ECO:0000259" key="16">
    <source>
        <dbReference type="PROSITE" id="PS51671"/>
    </source>
</evidence>
<dbReference type="CDD" id="cd01562">
    <property type="entry name" value="Thr-dehyd"/>
    <property type="match status" value="1"/>
</dbReference>
<keyword evidence="10" id="KW-0028">Amino-acid biosynthesis</keyword>
<dbReference type="InterPro" id="IPR050147">
    <property type="entry name" value="Ser/Thr_Dehydratase"/>
</dbReference>
<evidence type="ECO:0000313" key="17">
    <source>
        <dbReference type="EMBL" id="HIU57762.1"/>
    </source>
</evidence>
<comment type="function">
    <text evidence="13 15">Catalyzes the anaerobic formation of alpha-ketobutyrate and ammonia from threonine in a two-step reaction. The first step involved a dehydration of threonine and a production of enamine intermediates (aminocrotonate), which tautomerizes to its imine form (iminobutyrate). Both intermediates are unstable and short-lived. The second step is the nonenzymatic hydrolysis of the enamine/imine intermediates to form 2-ketobutyrate and free ammonia. In the low water environment of the cell, the second step is accelerated by RidA.</text>
</comment>
<keyword evidence="11 15" id="KW-0663">Pyridoxal phosphate</keyword>
<comment type="cofactor">
    <cofactor evidence="2 15">
        <name>pyridoxal 5'-phosphate</name>
        <dbReference type="ChEBI" id="CHEBI:597326"/>
    </cofactor>
</comment>